<dbReference type="Pfam" id="PF02696">
    <property type="entry name" value="SelO"/>
    <property type="match status" value="1"/>
</dbReference>
<feature type="binding site" evidence="8">
    <location>
        <position position="121"/>
    </location>
    <ligand>
        <name>ATP</name>
        <dbReference type="ChEBI" id="CHEBI:30616"/>
    </ligand>
</feature>
<evidence type="ECO:0000256" key="3">
    <source>
        <dbReference type="ARBA" id="ARBA00022695"/>
    </source>
</evidence>
<reference evidence="9 10" key="1">
    <citation type="submission" date="2019-03" db="EMBL/GenBank/DDBJ databases">
        <title>Genomic Encyclopedia of Type Strains, Phase IV (KMG-V): Genome sequencing to study the core and pangenomes of soil and plant-associated prokaryotes.</title>
        <authorList>
            <person name="Whitman W."/>
        </authorList>
    </citation>
    <scope>NUCLEOTIDE SEQUENCE [LARGE SCALE GENOMIC DNA]</scope>
    <source>
        <strain evidence="9 10">Hc14</strain>
    </source>
</reference>
<dbReference type="PANTHER" id="PTHR32057:SF14">
    <property type="entry name" value="PROTEIN ADENYLYLTRANSFERASE SELO, MITOCHONDRIAL"/>
    <property type="match status" value="1"/>
</dbReference>
<feature type="binding site" evidence="8">
    <location>
        <position position="118"/>
    </location>
    <ligand>
        <name>ATP</name>
        <dbReference type="ChEBI" id="CHEBI:30616"/>
    </ligand>
</feature>
<dbReference type="GO" id="GO:0070733">
    <property type="term" value="F:AMPylase activity"/>
    <property type="evidence" value="ECO:0007669"/>
    <property type="project" value="UniProtKB-EC"/>
</dbReference>
<evidence type="ECO:0000256" key="5">
    <source>
        <dbReference type="ARBA" id="ARBA00022741"/>
    </source>
</evidence>
<feature type="binding site" evidence="8">
    <location>
        <position position="204"/>
    </location>
    <ligand>
        <name>ATP</name>
        <dbReference type="ChEBI" id="CHEBI:30616"/>
    </ligand>
</feature>
<evidence type="ECO:0000256" key="4">
    <source>
        <dbReference type="ARBA" id="ARBA00022723"/>
    </source>
</evidence>
<organism evidence="9 10">
    <name type="scientific">Rhizobium sullae</name>
    <name type="common">Rhizobium hedysari</name>
    <dbReference type="NCBI Taxonomy" id="50338"/>
    <lineage>
        <taxon>Bacteria</taxon>
        <taxon>Pseudomonadati</taxon>
        <taxon>Pseudomonadota</taxon>
        <taxon>Alphaproteobacteria</taxon>
        <taxon>Hyphomicrobiales</taxon>
        <taxon>Rhizobiaceae</taxon>
        <taxon>Rhizobium/Agrobacterium group</taxon>
        <taxon>Rhizobium</taxon>
    </lineage>
</organism>
<dbReference type="GO" id="GO:0000287">
    <property type="term" value="F:magnesium ion binding"/>
    <property type="evidence" value="ECO:0007669"/>
    <property type="project" value="UniProtKB-UniRule"/>
</dbReference>
<comment type="catalytic activity">
    <reaction evidence="8">
        <text>L-tyrosyl-[protein] + UTP = O-(5'-uridylyl)-L-tyrosyl-[protein] + diphosphate</text>
        <dbReference type="Rhea" id="RHEA:83887"/>
        <dbReference type="Rhea" id="RHEA-COMP:10136"/>
        <dbReference type="Rhea" id="RHEA-COMP:20238"/>
        <dbReference type="ChEBI" id="CHEBI:33019"/>
        <dbReference type="ChEBI" id="CHEBI:46398"/>
        <dbReference type="ChEBI" id="CHEBI:46858"/>
        <dbReference type="ChEBI" id="CHEBI:90602"/>
    </reaction>
</comment>
<feature type="binding site" evidence="8">
    <location>
        <position position="211"/>
    </location>
    <ligand>
        <name>ATP</name>
        <dbReference type="ChEBI" id="CHEBI:30616"/>
    </ligand>
</feature>
<dbReference type="AlphaFoldDB" id="A0A4R3QE73"/>
<dbReference type="EC" id="2.7.7.108" evidence="8"/>
<feature type="binding site" evidence="8">
    <location>
        <position position="281"/>
    </location>
    <ligand>
        <name>Mg(2+)</name>
        <dbReference type="ChEBI" id="CHEBI:18420"/>
    </ligand>
</feature>
<dbReference type="PANTHER" id="PTHR32057">
    <property type="entry name" value="PROTEIN ADENYLYLTRANSFERASE SELO, MITOCHONDRIAL"/>
    <property type="match status" value="1"/>
</dbReference>
<comment type="catalytic activity">
    <reaction evidence="8">
        <text>L-seryl-[protein] + UTP = O-(5'-uridylyl)-L-seryl-[protein] + diphosphate</text>
        <dbReference type="Rhea" id="RHEA:64604"/>
        <dbReference type="Rhea" id="RHEA-COMP:9863"/>
        <dbReference type="Rhea" id="RHEA-COMP:16635"/>
        <dbReference type="ChEBI" id="CHEBI:29999"/>
        <dbReference type="ChEBI" id="CHEBI:33019"/>
        <dbReference type="ChEBI" id="CHEBI:46398"/>
        <dbReference type="ChEBI" id="CHEBI:156051"/>
    </reaction>
</comment>
<evidence type="ECO:0000256" key="7">
    <source>
        <dbReference type="ARBA" id="ARBA00022842"/>
    </source>
</evidence>
<gene>
    <name evidence="8" type="primary">ydiU</name>
    <name evidence="8" type="synonym">selO</name>
    <name evidence="9" type="ORF">EV132_102500</name>
</gene>
<keyword evidence="5 8" id="KW-0547">Nucleotide-binding</keyword>
<comment type="cofactor">
    <cofactor evidence="8">
        <name>Mg(2+)</name>
        <dbReference type="ChEBI" id="CHEBI:18420"/>
    </cofactor>
    <cofactor evidence="8">
        <name>Mn(2+)</name>
        <dbReference type="ChEBI" id="CHEBI:29035"/>
    </cofactor>
</comment>
<comment type="catalytic activity">
    <reaction evidence="8">
        <text>L-threonyl-[protein] + ATP = 3-O-(5'-adenylyl)-L-threonyl-[protein] + diphosphate</text>
        <dbReference type="Rhea" id="RHEA:54292"/>
        <dbReference type="Rhea" id="RHEA-COMP:11060"/>
        <dbReference type="Rhea" id="RHEA-COMP:13847"/>
        <dbReference type="ChEBI" id="CHEBI:30013"/>
        <dbReference type="ChEBI" id="CHEBI:30616"/>
        <dbReference type="ChEBI" id="CHEBI:33019"/>
        <dbReference type="ChEBI" id="CHEBI:138113"/>
        <dbReference type="EC" id="2.7.7.108"/>
    </reaction>
</comment>
<feature type="binding site" evidence="8">
    <location>
        <position position="141"/>
    </location>
    <ligand>
        <name>ATP</name>
        <dbReference type="ChEBI" id="CHEBI:30616"/>
    </ligand>
</feature>
<comment type="catalytic activity">
    <reaction evidence="8">
        <text>L-histidyl-[protein] + UTP = N(tele)-(5'-uridylyl)-L-histidyl-[protein] + diphosphate</text>
        <dbReference type="Rhea" id="RHEA:83891"/>
        <dbReference type="Rhea" id="RHEA-COMP:9745"/>
        <dbReference type="Rhea" id="RHEA-COMP:20239"/>
        <dbReference type="ChEBI" id="CHEBI:29979"/>
        <dbReference type="ChEBI" id="CHEBI:33019"/>
        <dbReference type="ChEBI" id="CHEBI:46398"/>
        <dbReference type="ChEBI" id="CHEBI:233474"/>
    </reaction>
</comment>
<keyword evidence="6 8" id="KW-0067">ATP-binding</keyword>
<feature type="binding site" evidence="8">
    <location>
        <position position="154"/>
    </location>
    <ligand>
        <name>ATP</name>
        <dbReference type="ChEBI" id="CHEBI:30616"/>
    </ligand>
</feature>
<dbReference type="EC" id="2.7.7.-" evidence="8"/>
<comment type="function">
    <text evidence="8">Nucleotidyltransferase involved in the post-translational modification of proteins. It can catalyze the addition of adenosine monophosphate (AMP) or uridine monophosphate (UMP) to a protein, resulting in modifications known as AMPylation and UMPylation.</text>
</comment>
<keyword evidence="8" id="KW-0464">Manganese</keyword>
<protein>
    <recommendedName>
        <fullName evidence="8">Protein nucleotidyltransferase YdiU</fullName>
        <ecNumber evidence="8">2.7.7.-</ecNumber>
    </recommendedName>
    <alternativeName>
        <fullName evidence="8">Protein adenylyltransferase YdiU</fullName>
        <ecNumber evidence="8">2.7.7.108</ecNumber>
    </alternativeName>
    <alternativeName>
        <fullName evidence="8">Protein uridylyltransferase YdiU</fullName>
        <ecNumber evidence="8">2.7.7.-</ecNumber>
    </alternativeName>
</protein>
<dbReference type="InterPro" id="IPR011009">
    <property type="entry name" value="Kinase-like_dom_sf"/>
</dbReference>
<dbReference type="Proteomes" id="UP000294576">
    <property type="component" value="Unassembled WGS sequence"/>
</dbReference>
<keyword evidence="2 8" id="KW-0808">Transferase</keyword>
<dbReference type="GO" id="GO:0030145">
    <property type="term" value="F:manganese ion binding"/>
    <property type="evidence" value="ECO:0007669"/>
    <property type="project" value="UniProtKB-UniRule"/>
</dbReference>
<comment type="catalytic activity">
    <reaction evidence="8">
        <text>L-seryl-[protein] + ATP = 3-O-(5'-adenylyl)-L-seryl-[protein] + diphosphate</text>
        <dbReference type="Rhea" id="RHEA:58120"/>
        <dbReference type="Rhea" id="RHEA-COMP:9863"/>
        <dbReference type="Rhea" id="RHEA-COMP:15073"/>
        <dbReference type="ChEBI" id="CHEBI:29999"/>
        <dbReference type="ChEBI" id="CHEBI:30616"/>
        <dbReference type="ChEBI" id="CHEBI:33019"/>
        <dbReference type="ChEBI" id="CHEBI:142516"/>
        <dbReference type="EC" id="2.7.7.108"/>
    </reaction>
</comment>
<evidence type="ECO:0000256" key="8">
    <source>
        <dbReference type="HAMAP-Rule" id="MF_00692"/>
    </source>
</evidence>
<keyword evidence="7 8" id="KW-0460">Magnesium</keyword>
<evidence type="ECO:0000256" key="1">
    <source>
        <dbReference type="ARBA" id="ARBA00009747"/>
    </source>
</evidence>
<feature type="active site" description="Proton acceptor" evidence="8">
    <location>
        <position position="280"/>
    </location>
</feature>
<feature type="binding site" evidence="8">
    <location>
        <position position="290"/>
    </location>
    <ligand>
        <name>Mg(2+)</name>
        <dbReference type="ChEBI" id="CHEBI:18420"/>
    </ligand>
</feature>
<evidence type="ECO:0000313" key="9">
    <source>
        <dbReference type="EMBL" id="TCU19269.1"/>
    </source>
</evidence>
<dbReference type="GO" id="GO:0005524">
    <property type="term" value="F:ATP binding"/>
    <property type="evidence" value="ECO:0007669"/>
    <property type="project" value="UniProtKB-UniRule"/>
</dbReference>
<evidence type="ECO:0000256" key="2">
    <source>
        <dbReference type="ARBA" id="ARBA00022679"/>
    </source>
</evidence>
<keyword evidence="4 8" id="KW-0479">Metal-binding</keyword>
<sequence length="522" mass="57446">MATDVSAAVRLACAAARPYLWAMTSVLEKTAPVRTFPFDNSYARLPQRFFARQEPSQAAEPWLIKLNEDLATELGLDVDLLRRDGAAIFSGNLLPEGAEPLAMAYAGHQFGGFVPLLGDGRAILLGEVIDRNGKRRDIQLKGAGQTPFSRRGDGRAALGPVLREYIVSEAMHALGIPATRALAAASTGQPVYREEVLPGAVFTRVAASHIRVGTFQFFAARGDAEGIKALADYVIERHYPELRTAENPYLALYETVCERQAALIARWLHVGFIHGVMNTDNMSVSGETIDFGPCAFMDAYDPATVFSSIDHHGRYAYANQPGIGQWNLARLGETLLPLFDADQDKAVERANDVITGYGKRFQAHWLAGMRRKIGLASEEDGDLELIQSLLALMEAGKADFTLAFRRLSALAGDAMEEAAFTASFREPEACGECLTRWRERLSRDPQSPAERADAMRKVNPAFIPRNHRIEQAIIAATEDGDFSLFEALLTVLSKPYEDQPMFAAYMEPPKPEERVLQTFCGT</sequence>
<comment type="caution">
    <text evidence="9">The sequence shown here is derived from an EMBL/GenBank/DDBJ whole genome shotgun (WGS) entry which is preliminary data.</text>
</comment>
<evidence type="ECO:0000256" key="6">
    <source>
        <dbReference type="ARBA" id="ARBA00022840"/>
    </source>
</evidence>
<dbReference type="EMBL" id="SMBH01000002">
    <property type="protein sequence ID" value="TCU19269.1"/>
    <property type="molecule type" value="Genomic_DNA"/>
</dbReference>
<proteinExistence type="inferred from homology"/>
<dbReference type="SUPFAM" id="SSF56112">
    <property type="entry name" value="Protein kinase-like (PK-like)"/>
    <property type="match status" value="1"/>
</dbReference>
<dbReference type="InterPro" id="IPR003846">
    <property type="entry name" value="SelO"/>
</dbReference>
<dbReference type="HAMAP" id="MF_00692">
    <property type="entry name" value="SelO"/>
    <property type="match status" value="1"/>
</dbReference>
<comment type="catalytic activity">
    <reaction evidence="8">
        <text>L-tyrosyl-[protein] + ATP = O-(5'-adenylyl)-L-tyrosyl-[protein] + diphosphate</text>
        <dbReference type="Rhea" id="RHEA:54288"/>
        <dbReference type="Rhea" id="RHEA-COMP:10136"/>
        <dbReference type="Rhea" id="RHEA-COMP:13846"/>
        <dbReference type="ChEBI" id="CHEBI:30616"/>
        <dbReference type="ChEBI" id="CHEBI:33019"/>
        <dbReference type="ChEBI" id="CHEBI:46858"/>
        <dbReference type="ChEBI" id="CHEBI:83624"/>
        <dbReference type="EC" id="2.7.7.108"/>
    </reaction>
</comment>
<keyword evidence="3 8" id="KW-0548">Nucleotidyltransferase</keyword>
<evidence type="ECO:0000313" key="10">
    <source>
        <dbReference type="Proteomes" id="UP000294576"/>
    </source>
</evidence>
<feature type="binding site" evidence="8">
    <location>
        <position position="290"/>
    </location>
    <ligand>
        <name>ATP</name>
        <dbReference type="ChEBI" id="CHEBI:30616"/>
    </ligand>
</feature>
<comment type="similarity">
    <text evidence="1 8">Belongs to the SELO family.</text>
</comment>
<feature type="binding site" evidence="8">
    <location>
        <position position="120"/>
    </location>
    <ligand>
        <name>ATP</name>
        <dbReference type="ChEBI" id="CHEBI:30616"/>
    </ligand>
</feature>
<accession>A0A4R3QE73</accession>
<name>A0A4R3QE73_RHISU</name>
<feature type="binding site" evidence="8">
    <location>
        <position position="153"/>
    </location>
    <ligand>
        <name>ATP</name>
        <dbReference type="ChEBI" id="CHEBI:30616"/>
    </ligand>
</feature>
<dbReference type="NCBIfam" id="NF000658">
    <property type="entry name" value="PRK00029.1"/>
    <property type="match status" value="1"/>
</dbReference>